<comment type="caution">
    <text evidence="1">The sequence shown here is derived from an EMBL/GenBank/DDBJ whole genome shotgun (WGS) entry which is preliminary data.</text>
</comment>
<organism evidence="1 2">
    <name type="scientific">Araneus ventricosus</name>
    <name type="common">Orbweaver spider</name>
    <name type="synonym">Epeira ventricosa</name>
    <dbReference type="NCBI Taxonomy" id="182803"/>
    <lineage>
        <taxon>Eukaryota</taxon>
        <taxon>Metazoa</taxon>
        <taxon>Ecdysozoa</taxon>
        <taxon>Arthropoda</taxon>
        <taxon>Chelicerata</taxon>
        <taxon>Arachnida</taxon>
        <taxon>Araneae</taxon>
        <taxon>Araneomorphae</taxon>
        <taxon>Entelegynae</taxon>
        <taxon>Araneoidea</taxon>
        <taxon>Araneidae</taxon>
        <taxon>Araneus</taxon>
    </lineage>
</organism>
<evidence type="ECO:0000313" key="2">
    <source>
        <dbReference type="Proteomes" id="UP000499080"/>
    </source>
</evidence>
<evidence type="ECO:0000313" key="1">
    <source>
        <dbReference type="EMBL" id="GBN28573.1"/>
    </source>
</evidence>
<dbReference type="Proteomes" id="UP000499080">
    <property type="component" value="Unassembled WGS sequence"/>
</dbReference>
<dbReference type="GO" id="GO:0003676">
    <property type="term" value="F:nucleic acid binding"/>
    <property type="evidence" value="ECO:0007669"/>
    <property type="project" value="InterPro"/>
</dbReference>
<keyword evidence="2" id="KW-1185">Reference proteome</keyword>
<dbReference type="EMBL" id="BGPR01007661">
    <property type="protein sequence ID" value="GBN28573.1"/>
    <property type="molecule type" value="Genomic_DNA"/>
</dbReference>
<dbReference type="InterPro" id="IPR036397">
    <property type="entry name" value="RNaseH_sf"/>
</dbReference>
<accession>A0A4Y2MPG9</accession>
<protein>
    <submittedName>
        <fullName evidence="1">Uncharacterized protein</fullName>
    </submittedName>
</protein>
<sequence length="203" mass="23103">MGFRNRCPTPVPLLTARHTALRLAWAANAVIELLMTGNKFPGLMSLVSDCIGWMDMYWYGDNLMNPWTQHVNRELFNLGQVCKQPVLSPTPIYVRCAFRRIWTIPAGHRDRVATKWLQEHSSDFRHVHCPPKSPEMNIIEPGCIIRVALQSAVQKRSPPPGTPIRLRTALQDSWCEKPPGYLQTLVDKHATSCCISSVWSCWP</sequence>
<dbReference type="Gene3D" id="3.30.420.10">
    <property type="entry name" value="Ribonuclease H-like superfamily/Ribonuclease H"/>
    <property type="match status" value="1"/>
</dbReference>
<name>A0A4Y2MPG9_ARAVE</name>
<reference evidence="1 2" key="1">
    <citation type="journal article" date="2019" name="Sci. Rep.">
        <title>Orb-weaving spider Araneus ventricosus genome elucidates the spidroin gene catalogue.</title>
        <authorList>
            <person name="Kono N."/>
            <person name="Nakamura H."/>
            <person name="Ohtoshi R."/>
            <person name="Moran D.A.P."/>
            <person name="Shinohara A."/>
            <person name="Yoshida Y."/>
            <person name="Fujiwara M."/>
            <person name="Mori M."/>
            <person name="Tomita M."/>
            <person name="Arakawa K."/>
        </authorList>
    </citation>
    <scope>NUCLEOTIDE SEQUENCE [LARGE SCALE GENOMIC DNA]</scope>
</reference>
<gene>
    <name evidence="1" type="ORF">AVEN_200513_1</name>
</gene>
<dbReference type="AlphaFoldDB" id="A0A4Y2MPG9"/>
<proteinExistence type="predicted"/>